<comment type="caution">
    <text evidence="1">The sequence shown here is derived from an EMBL/GenBank/DDBJ whole genome shotgun (WGS) entry which is preliminary data.</text>
</comment>
<evidence type="ECO:0000313" key="2">
    <source>
        <dbReference type="Proteomes" id="UP001239111"/>
    </source>
</evidence>
<evidence type="ECO:0000313" key="1">
    <source>
        <dbReference type="EMBL" id="KAJ8667481.1"/>
    </source>
</evidence>
<reference evidence="1" key="1">
    <citation type="submission" date="2023-04" db="EMBL/GenBank/DDBJ databases">
        <title>A chromosome-level genome assembly of the parasitoid wasp Eretmocerus hayati.</title>
        <authorList>
            <person name="Zhong Y."/>
            <person name="Liu S."/>
            <person name="Liu Y."/>
        </authorList>
    </citation>
    <scope>NUCLEOTIDE SEQUENCE</scope>
    <source>
        <strain evidence="1">ZJU_SS_LIU_2023</strain>
    </source>
</reference>
<name>A0ACC2N9X7_9HYME</name>
<protein>
    <submittedName>
        <fullName evidence="1">Uncharacterized protein</fullName>
    </submittedName>
</protein>
<keyword evidence="2" id="KW-1185">Reference proteome</keyword>
<proteinExistence type="predicted"/>
<dbReference type="Proteomes" id="UP001239111">
    <property type="component" value="Chromosome 4"/>
</dbReference>
<accession>A0ACC2N9X7</accession>
<organism evidence="1 2">
    <name type="scientific">Eretmocerus hayati</name>
    <dbReference type="NCBI Taxonomy" id="131215"/>
    <lineage>
        <taxon>Eukaryota</taxon>
        <taxon>Metazoa</taxon>
        <taxon>Ecdysozoa</taxon>
        <taxon>Arthropoda</taxon>
        <taxon>Hexapoda</taxon>
        <taxon>Insecta</taxon>
        <taxon>Pterygota</taxon>
        <taxon>Neoptera</taxon>
        <taxon>Endopterygota</taxon>
        <taxon>Hymenoptera</taxon>
        <taxon>Apocrita</taxon>
        <taxon>Proctotrupomorpha</taxon>
        <taxon>Chalcidoidea</taxon>
        <taxon>Aphelinidae</taxon>
        <taxon>Aphelininae</taxon>
        <taxon>Eretmocerus</taxon>
    </lineage>
</organism>
<sequence length="543" mass="61291">MSLIRSLWQCAFSPRLYKFYEVSWVGRLIDKPYEAKNLERWGDQVVISFVTAWSLTIYAIPLILIALYRRGSPLGDAYTISQFVTGAGIILVTSLMARGYSRANNPAYMKFIKVLDEAQAHYNSETKQELGKYEFEFWAWPIDFYVSSVEKSKEKLTLQSLDLSNRSTTRRKDSILAVPCKILSYSIAHSVAVKLIYPGSMSILNWAMRDNLIKGRVDLIKIGAERFKLFTSDKNEIDAIFLDKRQKTSNGAILVITCEGNCGFYEVGIITTPLNKGYSVLGWNHPGFGGSTGDPYPDQEENAIDCVVKFAIHQLGFAENKIILNGWSIGGYTASWAAMNYPAINSLLLDATFDDILPLALARMPASIEPLVRSVIRNHFNLNVSAQLNRYDGRVLIVRRTDDEMICVPDNSLGGNRGNNLLEKLLARRYPQLFSNSPNSHWILEQLLEAPTLSARRLIMDEAEVDQSHCVDLIADDIINNNGTVKYPSNLGRDLDEKTKQQLVLYLATLYMEDYNSTHCTPLTSELFHSGWDPMSTIKIKEK</sequence>
<gene>
    <name evidence="1" type="ORF">QAD02_009144</name>
</gene>
<dbReference type="EMBL" id="CM056744">
    <property type="protein sequence ID" value="KAJ8667481.1"/>
    <property type="molecule type" value="Genomic_DNA"/>
</dbReference>